<dbReference type="Proteomes" id="UP000553059">
    <property type="component" value="Unassembled WGS sequence"/>
</dbReference>
<proteinExistence type="predicted"/>
<name>A0A7C7DA31_9FIRM</name>
<evidence type="ECO:0000313" key="2">
    <source>
        <dbReference type="Proteomes" id="UP000553059"/>
    </source>
</evidence>
<reference evidence="1 2" key="1">
    <citation type="journal article" date="2020" name="Biotechnol. Biofuels">
        <title>New insights from the biogas microbiome by comprehensive genome-resolved metagenomics of nearly 1600 species originating from multiple anaerobic digesters.</title>
        <authorList>
            <person name="Campanaro S."/>
            <person name="Treu L."/>
            <person name="Rodriguez-R L.M."/>
            <person name="Kovalovszki A."/>
            <person name="Ziels R.M."/>
            <person name="Maus I."/>
            <person name="Zhu X."/>
            <person name="Kougias P.G."/>
            <person name="Basile A."/>
            <person name="Luo G."/>
            <person name="Schluter A."/>
            <person name="Konstantinidis K.T."/>
            <person name="Angelidaki I."/>
        </authorList>
    </citation>
    <scope>NUCLEOTIDE SEQUENCE [LARGE SCALE GENOMIC DNA]</scope>
    <source>
        <strain evidence="1">AS05jafATM_4</strain>
    </source>
</reference>
<evidence type="ECO:0000313" key="1">
    <source>
        <dbReference type="EMBL" id="HHY26880.1"/>
    </source>
</evidence>
<organism evidence="1 2">
    <name type="scientific">Desulfitobacterium dehalogenans</name>
    <dbReference type="NCBI Taxonomy" id="36854"/>
    <lineage>
        <taxon>Bacteria</taxon>
        <taxon>Bacillati</taxon>
        <taxon>Bacillota</taxon>
        <taxon>Clostridia</taxon>
        <taxon>Eubacteriales</taxon>
        <taxon>Desulfitobacteriaceae</taxon>
        <taxon>Desulfitobacterium</taxon>
    </lineage>
</organism>
<accession>A0A7C7DA31</accession>
<sequence>MKVIMAPVEMIAKFKEGFPEPVRFRYKGEVIDVEQIVKVSEEKLAGNRMKIYSCQSEIDGKMTRYELKFELQTCKWFLYRM</sequence>
<comment type="caution">
    <text evidence="1">The sequence shown here is derived from an EMBL/GenBank/DDBJ whole genome shotgun (WGS) entry which is preliminary data.</text>
</comment>
<dbReference type="AlphaFoldDB" id="A0A7C7DA31"/>
<gene>
    <name evidence="1" type="ORF">GX523_09095</name>
</gene>
<protein>
    <submittedName>
        <fullName evidence="1">Uncharacterized protein</fullName>
    </submittedName>
</protein>
<dbReference type="EMBL" id="DUTF01000208">
    <property type="protein sequence ID" value="HHY26880.1"/>
    <property type="molecule type" value="Genomic_DNA"/>
</dbReference>